<dbReference type="InterPro" id="IPR004843">
    <property type="entry name" value="Calcineurin-like_PHP"/>
</dbReference>
<dbReference type="Proteomes" id="UP000321907">
    <property type="component" value="Unassembled WGS sequence"/>
</dbReference>
<dbReference type="PANTHER" id="PTHR42850:SF4">
    <property type="entry name" value="ZINC-DEPENDENT ENDOPOLYPHOSPHATASE"/>
    <property type="match status" value="1"/>
</dbReference>
<dbReference type="OrthoDB" id="9808081at2"/>
<keyword evidence="3" id="KW-1185">Reference proteome</keyword>
<dbReference type="Gene3D" id="3.60.21.10">
    <property type="match status" value="1"/>
</dbReference>
<name>A0A5C7FJK4_9BACT</name>
<dbReference type="AlphaFoldDB" id="A0A5C7FJK4"/>
<dbReference type="GO" id="GO:0005737">
    <property type="term" value="C:cytoplasm"/>
    <property type="evidence" value="ECO:0007669"/>
    <property type="project" value="TreeGrafter"/>
</dbReference>
<gene>
    <name evidence="2" type="ORF">FUA23_01915</name>
</gene>
<evidence type="ECO:0000313" key="3">
    <source>
        <dbReference type="Proteomes" id="UP000321907"/>
    </source>
</evidence>
<reference evidence="2 3" key="1">
    <citation type="submission" date="2019-08" db="EMBL/GenBank/DDBJ databases">
        <title>Lewinella sp. strain SSH13 Genome sequencing and assembly.</title>
        <authorList>
            <person name="Kim I."/>
        </authorList>
    </citation>
    <scope>NUCLEOTIDE SEQUENCE [LARGE SCALE GENOMIC DNA]</scope>
    <source>
        <strain evidence="2 3">SSH13</strain>
    </source>
</reference>
<evidence type="ECO:0000259" key="1">
    <source>
        <dbReference type="Pfam" id="PF00149"/>
    </source>
</evidence>
<dbReference type="PANTHER" id="PTHR42850">
    <property type="entry name" value="METALLOPHOSPHOESTERASE"/>
    <property type="match status" value="1"/>
</dbReference>
<dbReference type="GO" id="GO:0016791">
    <property type="term" value="F:phosphatase activity"/>
    <property type="evidence" value="ECO:0007669"/>
    <property type="project" value="TreeGrafter"/>
</dbReference>
<evidence type="ECO:0000313" key="2">
    <source>
        <dbReference type="EMBL" id="TXF91475.1"/>
    </source>
</evidence>
<proteinExistence type="predicted"/>
<dbReference type="Pfam" id="PF00149">
    <property type="entry name" value="Metallophos"/>
    <property type="match status" value="1"/>
</dbReference>
<accession>A0A5C7FJK4</accession>
<dbReference type="InterPro" id="IPR029052">
    <property type="entry name" value="Metallo-depent_PP-like"/>
</dbReference>
<comment type="caution">
    <text evidence="2">The sequence shown here is derived from an EMBL/GenBank/DDBJ whole genome shotgun (WGS) entry which is preliminary data.</text>
</comment>
<dbReference type="SUPFAM" id="SSF56300">
    <property type="entry name" value="Metallo-dependent phosphatases"/>
    <property type="match status" value="1"/>
</dbReference>
<dbReference type="InterPro" id="IPR050126">
    <property type="entry name" value="Ap4A_hydrolase"/>
</dbReference>
<feature type="domain" description="Calcineurin-like phosphoesterase" evidence="1">
    <location>
        <begin position="44"/>
        <end position="199"/>
    </location>
</feature>
<dbReference type="CDD" id="cd00144">
    <property type="entry name" value="MPP_PPP_family"/>
    <property type="match status" value="1"/>
</dbReference>
<dbReference type="EMBL" id="VOXD01000002">
    <property type="protein sequence ID" value="TXF91475.1"/>
    <property type="molecule type" value="Genomic_DNA"/>
</dbReference>
<protein>
    <submittedName>
        <fullName evidence="2">Serine/threonine protein phosphatase</fullName>
    </submittedName>
</protein>
<organism evidence="2 3">
    <name type="scientific">Neolewinella aurantiaca</name>
    <dbReference type="NCBI Taxonomy" id="2602767"/>
    <lineage>
        <taxon>Bacteria</taxon>
        <taxon>Pseudomonadati</taxon>
        <taxon>Bacteroidota</taxon>
        <taxon>Saprospiria</taxon>
        <taxon>Saprospirales</taxon>
        <taxon>Lewinellaceae</taxon>
        <taxon>Neolewinella</taxon>
    </lineage>
</organism>
<sequence>MTWRKSFIAGRKVENLAGFLRAFGNLVSSTMLSSENLHPLMRYAISDIHGCPKSFRALLNEIQLDRNDELFLLGDYIDRGPDSQGVIDLAWELEADGYNVKSLRGNHEEMLLEAHRGERDVYDWAPSRKHYDKVIAWMDRLPFYFETPGYILVHAGLNFQRTFPFKDKNAMLYSRYFYDTIDYEWLGDRIIVHGHTPARMLEVKKDIRDMATNQYACIDAGCSQVAEGMGYLTALNLDTKEGTFVRSQD</sequence>